<keyword evidence="1" id="KW-1133">Transmembrane helix</keyword>
<feature type="transmembrane region" description="Helical" evidence="1">
    <location>
        <begin position="61"/>
        <end position="78"/>
    </location>
</feature>
<evidence type="ECO:0000259" key="2">
    <source>
        <dbReference type="SMART" id="SM00014"/>
    </source>
</evidence>
<protein>
    <submittedName>
        <fullName evidence="3">Phosphatase PAP2 family protein</fullName>
    </submittedName>
</protein>
<feature type="domain" description="Phosphatidic acid phosphatase type 2/haloperoxidase" evidence="2">
    <location>
        <begin position="60"/>
        <end position="169"/>
    </location>
</feature>
<evidence type="ECO:0000313" key="4">
    <source>
        <dbReference type="Proteomes" id="UP001343724"/>
    </source>
</evidence>
<evidence type="ECO:0000313" key="3">
    <source>
        <dbReference type="EMBL" id="MEC4293752.1"/>
    </source>
</evidence>
<sequence>MAAEKHNEAYARRYGRWTEALRRRPWAPPLLGAVNRGIVWVFYGAYGVLLLGACVTSPWKLIALAGVPAAGFALVSRFRARLNAPRPYECCNVVPLIARDGAGASFPSRHAFSAAAIATSWFAASAPVAVALLAATGVLAGCRVLGGVHFPRDVAAGVVLGMVVGAVAAAGSLLLP</sequence>
<reference evidence="3 4" key="1">
    <citation type="submission" date="2024-01" db="EMBL/GenBank/DDBJ databases">
        <title>novel species in genus Adlercreutzia.</title>
        <authorList>
            <person name="Liu X."/>
        </authorList>
    </citation>
    <scope>NUCLEOTIDE SEQUENCE [LARGE SCALE GENOMIC DNA]</scope>
    <source>
        <strain evidence="3 4">R22</strain>
    </source>
</reference>
<dbReference type="InterPro" id="IPR000326">
    <property type="entry name" value="PAP2/HPO"/>
</dbReference>
<dbReference type="SUPFAM" id="SSF48317">
    <property type="entry name" value="Acid phosphatase/Vanadium-dependent haloperoxidase"/>
    <property type="match status" value="1"/>
</dbReference>
<dbReference type="EMBL" id="JAYMFH010000001">
    <property type="protein sequence ID" value="MEC4293752.1"/>
    <property type="molecule type" value="Genomic_DNA"/>
</dbReference>
<feature type="transmembrane region" description="Helical" evidence="1">
    <location>
        <begin position="37"/>
        <end position="54"/>
    </location>
</feature>
<evidence type="ECO:0000256" key="1">
    <source>
        <dbReference type="SAM" id="Phobius"/>
    </source>
</evidence>
<feature type="transmembrane region" description="Helical" evidence="1">
    <location>
        <begin position="154"/>
        <end position="175"/>
    </location>
</feature>
<gene>
    <name evidence="3" type="ORF">VJ920_00305</name>
</gene>
<accession>A0ABU6IVU1</accession>
<feature type="transmembrane region" description="Helical" evidence="1">
    <location>
        <begin position="121"/>
        <end position="142"/>
    </location>
</feature>
<dbReference type="InterPro" id="IPR036938">
    <property type="entry name" value="PAP2/HPO_sf"/>
</dbReference>
<proteinExistence type="predicted"/>
<comment type="caution">
    <text evidence="3">The sequence shown here is derived from an EMBL/GenBank/DDBJ whole genome shotgun (WGS) entry which is preliminary data.</text>
</comment>
<dbReference type="Gene3D" id="1.20.144.10">
    <property type="entry name" value="Phosphatidic acid phosphatase type 2/haloperoxidase"/>
    <property type="match status" value="1"/>
</dbReference>
<organism evidence="3 4">
    <name type="scientific">Adlercreutzia shanghongiae</name>
    <dbReference type="NCBI Taxonomy" id="3111773"/>
    <lineage>
        <taxon>Bacteria</taxon>
        <taxon>Bacillati</taxon>
        <taxon>Actinomycetota</taxon>
        <taxon>Coriobacteriia</taxon>
        <taxon>Eggerthellales</taxon>
        <taxon>Eggerthellaceae</taxon>
        <taxon>Adlercreutzia</taxon>
    </lineage>
</organism>
<dbReference type="RefSeq" id="WP_326438185.1">
    <property type="nucleotide sequence ID" value="NZ_JAYMFH010000001.1"/>
</dbReference>
<dbReference type="SMART" id="SM00014">
    <property type="entry name" value="acidPPc"/>
    <property type="match status" value="1"/>
</dbReference>
<name>A0ABU6IVU1_9ACTN</name>
<dbReference type="CDD" id="cd01610">
    <property type="entry name" value="PAP2_like"/>
    <property type="match status" value="1"/>
</dbReference>
<keyword evidence="1" id="KW-0472">Membrane</keyword>
<keyword evidence="1" id="KW-0812">Transmembrane</keyword>
<dbReference type="Pfam" id="PF01569">
    <property type="entry name" value="PAP2"/>
    <property type="match status" value="1"/>
</dbReference>
<keyword evidence="4" id="KW-1185">Reference proteome</keyword>
<dbReference type="Proteomes" id="UP001343724">
    <property type="component" value="Unassembled WGS sequence"/>
</dbReference>